<organism evidence="1 2">
    <name type="scientific">Spodoptera exigua</name>
    <name type="common">Beet armyworm</name>
    <name type="synonym">Noctua fulgens</name>
    <dbReference type="NCBI Taxonomy" id="7107"/>
    <lineage>
        <taxon>Eukaryota</taxon>
        <taxon>Metazoa</taxon>
        <taxon>Ecdysozoa</taxon>
        <taxon>Arthropoda</taxon>
        <taxon>Hexapoda</taxon>
        <taxon>Insecta</taxon>
        <taxon>Pterygota</taxon>
        <taxon>Neoptera</taxon>
        <taxon>Endopterygota</taxon>
        <taxon>Lepidoptera</taxon>
        <taxon>Glossata</taxon>
        <taxon>Ditrysia</taxon>
        <taxon>Noctuoidea</taxon>
        <taxon>Noctuidae</taxon>
        <taxon>Amphipyrinae</taxon>
        <taxon>Spodoptera</taxon>
    </lineage>
</organism>
<name>A0A835LB90_SPOEX</name>
<dbReference type="AlphaFoldDB" id="A0A835LB90"/>
<dbReference type="Proteomes" id="UP000648187">
    <property type="component" value="Unassembled WGS sequence"/>
</dbReference>
<sequence length="138" mass="16230">MTFYLISDTHNKTDTIPLSKRFACNLCKRWTFLVFPKTSLISVMSRMDRPLVACVASNVDSSILVLRRYLEMGRSADMFESKKYPVQRWLAFATDAWRSRWLSWKRSKLIEKSIPRCDGLEFPREVSAHHPILHIYSE</sequence>
<dbReference type="EMBL" id="JACKWZ010000068">
    <property type="protein sequence ID" value="KAF9417597.1"/>
    <property type="molecule type" value="Genomic_DNA"/>
</dbReference>
<proteinExistence type="predicted"/>
<evidence type="ECO:0000313" key="1">
    <source>
        <dbReference type="EMBL" id="KAF9417597.1"/>
    </source>
</evidence>
<accession>A0A835LB90</accession>
<keyword evidence="2" id="KW-1185">Reference proteome</keyword>
<gene>
    <name evidence="1" type="ORF">HW555_005304</name>
</gene>
<reference evidence="1" key="1">
    <citation type="submission" date="2020-08" db="EMBL/GenBank/DDBJ databases">
        <title>Spodoptera exigua strain:BAW_Kor-Di-RS1 Genome sequencing and assembly.</title>
        <authorList>
            <person name="Kim J."/>
            <person name="Nam H.Y."/>
            <person name="Kwon M."/>
            <person name="Choi J.H."/>
            <person name="Cho S.R."/>
            <person name="Kim G.-H."/>
        </authorList>
    </citation>
    <scope>NUCLEOTIDE SEQUENCE</scope>
    <source>
        <strain evidence="1">BAW_Kor-Di-RS1</strain>
        <tissue evidence="1">Whole-body</tissue>
    </source>
</reference>
<evidence type="ECO:0000313" key="2">
    <source>
        <dbReference type="Proteomes" id="UP000648187"/>
    </source>
</evidence>
<protein>
    <submittedName>
        <fullName evidence="1">Uncharacterized protein</fullName>
    </submittedName>
</protein>
<comment type="caution">
    <text evidence="1">The sequence shown here is derived from an EMBL/GenBank/DDBJ whole genome shotgun (WGS) entry which is preliminary data.</text>
</comment>